<accession>A0A089Q8Z3</accession>
<feature type="region of interest" description="Disordered" evidence="1">
    <location>
        <begin position="183"/>
        <end position="244"/>
    </location>
</feature>
<dbReference type="AlphaFoldDB" id="A0A089Q8Z3"/>
<evidence type="ECO:0000256" key="1">
    <source>
        <dbReference type="SAM" id="MobiDB-lite"/>
    </source>
</evidence>
<keyword evidence="4" id="KW-1185">Reference proteome</keyword>
<keyword evidence="2" id="KW-1133">Transmembrane helix</keyword>
<dbReference type="HOGENOM" id="CLU_082699_0_0_5"/>
<evidence type="ECO:0000313" key="3">
    <source>
        <dbReference type="EMBL" id="AIQ91054.1"/>
    </source>
</evidence>
<dbReference type="Proteomes" id="UP000029492">
    <property type="component" value="Chromosome"/>
</dbReference>
<reference evidence="3 4" key="1">
    <citation type="journal article" date="2014" name="PLoS ONE">
        <title>Genome Information of Methylobacterium oryzae, a Plant-Probiotic Methylotroph in the Phyllosphere.</title>
        <authorList>
            <person name="Kwak M.J."/>
            <person name="Jeong H."/>
            <person name="Madhaiyan M."/>
            <person name="Lee Y."/>
            <person name="Sa T.M."/>
            <person name="Oh T.K."/>
            <person name="Kim J.F."/>
        </authorList>
    </citation>
    <scope>NUCLEOTIDE SEQUENCE [LARGE SCALE GENOMIC DNA]</scope>
    <source>
        <strain evidence="3 4">CBMB20</strain>
    </source>
</reference>
<dbReference type="STRING" id="693986.MOC_3299"/>
<protein>
    <submittedName>
        <fullName evidence="3">Protein of unassigned function</fullName>
    </submittedName>
</protein>
<evidence type="ECO:0000313" key="4">
    <source>
        <dbReference type="Proteomes" id="UP000029492"/>
    </source>
</evidence>
<dbReference type="EMBL" id="CP003811">
    <property type="protein sequence ID" value="AIQ91054.1"/>
    <property type="molecule type" value="Genomic_DNA"/>
</dbReference>
<gene>
    <name evidence="3" type="ORF">MOC_3299</name>
</gene>
<feature type="transmembrane region" description="Helical" evidence="2">
    <location>
        <begin position="59"/>
        <end position="79"/>
    </location>
</feature>
<dbReference type="eggNOG" id="COG4223">
    <property type="taxonomic scope" value="Bacteria"/>
</dbReference>
<organism evidence="3 4">
    <name type="scientific">Methylobacterium oryzae CBMB20</name>
    <dbReference type="NCBI Taxonomy" id="693986"/>
    <lineage>
        <taxon>Bacteria</taxon>
        <taxon>Pseudomonadati</taxon>
        <taxon>Pseudomonadota</taxon>
        <taxon>Alphaproteobacteria</taxon>
        <taxon>Hyphomicrobiales</taxon>
        <taxon>Methylobacteriaceae</taxon>
        <taxon>Methylobacterium</taxon>
    </lineage>
</organism>
<dbReference type="RefSeq" id="WP_043758136.1">
    <property type="nucleotide sequence ID" value="NZ_CP003811.1"/>
</dbReference>
<keyword evidence="2" id="KW-0472">Membrane</keyword>
<dbReference type="KEGG" id="mor:MOC_3299"/>
<keyword evidence="2" id="KW-0812">Transmembrane</keyword>
<evidence type="ECO:0000256" key="2">
    <source>
        <dbReference type="SAM" id="Phobius"/>
    </source>
</evidence>
<proteinExistence type="predicted"/>
<name>A0A089Q8Z3_9HYPH</name>
<feature type="compositionally biased region" description="Basic and acidic residues" evidence="1">
    <location>
        <begin position="205"/>
        <end position="240"/>
    </location>
</feature>
<sequence>MTKIQAKQAVSEGISPADLLKAVVTGKAEVASAATASVEPPAGKGFARPFLSRLDHKRLALPGAALAVGAILGGSVMVLSRPAAVRPDAIAALETTLDAGRTETVRLAGDIAQLHTVLADLRASTDAARKEAANRSSALGERLAQVDKSLNAKVAALGERLEQVEREHTARLTGLAAQLERRTAATPVAAKAEPTQTGSIGEPARASEGKPEVKVADAKAGEAKAGEAKTGEAKIGETKPKPAAFDRPPVIEGWALRDVYEGTAVLENRRRRLVEVSPGDILPGVGRVEGVERHGREWVVVTRQGLVTSQPW</sequence>